<gene>
    <name evidence="2" type="ORF">GQ26_0240090</name>
</gene>
<dbReference type="EMBL" id="JPOX01000024">
    <property type="protein sequence ID" value="KFX45141.1"/>
    <property type="molecule type" value="Genomic_DNA"/>
</dbReference>
<feature type="region of interest" description="Disordered" evidence="1">
    <location>
        <begin position="573"/>
        <end position="682"/>
    </location>
</feature>
<protein>
    <submittedName>
        <fullName evidence="2">Uncharacterized protein</fullName>
    </submittedName>
</protein>
<feature type="region of interest" description="Disordered" evidence="1">
    <location>
        <begin position="192"/>
        <end position="218"/>
    </location>
</feature>
<feature type="compositionally biased region" description="Basic residues" evidence="1">
    <location>
        <begin position="584"/>
        <end position="594"/>
    </location>
</feature>
<evidence type="ECO:0000256" key="1">
    <source>
        <dbReference type="SAM" id="MobiDB-lite"/>
    </source>
</evidence>
<accession>A0A093VEK6</accession>
<feature type="region of interest" description="Disordered" evidence="1">
    <location>
        <begin position="526"/>
        <end position="551"/>
    </location>
</feature>
<proteinExistence type="predicted"/>
<dbReference type="AlphaFoldDB" id="A0A093VEK6"/>
<reference evidence="2" key="1">
    <citation type="journal article" date="2014" name="PLoS Genet.">
        <title>Signature Gene Expression Reveals Novel Clues to the Molecular Mechanisms of Dimorphic Transition in Penicillium marneffei.</title>
        <authorList>
            <person name="Yang E."/>
            <person name="Wang G."/>
            <person name="Cai J."/>
            <person name="Woo P.C."/>
            <person name="Lau S.K."/>
            <person name="Yuen K.-Y."/>
            <person name="Chow W.-N."/>
            <person name="Lin X."/>
        </authorList>
    </citation>
    <scope>NUCLEOTIDE SEQUENCE [LARGE SCALE GENOMIC DNA]</scope>
    <source>
        <strain evidence="2">PM1</strain>
    </source>
</reference>
<organism evidence="2">
    <name type="scientific">Talaromyces marneffei PM1</name>
    <dbReference type="NCBI Taxonomy" id="1077442"/>
    <lineage>
        <taxon>Eukaryota</taxon>
        <taxon>Fungi</taxon>
        <taxon>Dikarya</taxon>
        <taxon>Ascomycota</taxon>
        <taxon>Pezizomycotina</taxon>
        <taxon>Eurotiomycetes</taxon>
        <taxon>Eurotiomycetidae</taxon>
        <taxon>Eurotiales</taxon>
        <taxon>Trichocomaceae</taxon>
        <taxon>Talaromyces</taxon>
        <taxon>Talaromyces sect. Talaromyces</taxon>
    </lineage>
</organism>
<evidence type="ECO:0000313" key="2">
    <source>
        <dbReference type="EMBL" id="KFX45141.1"/>
    </source>
</evidence>
<feature type="compositionally biased region" description="Basic and acidic residues" evidence="1">
    <location>
        <begin position="526"/>
        <end position="537"/>
    </location>
</feature>
<dbReference type="HOGENOM" id="CLU_415662_0_0_1"/>
<feature type="compositionally biased region" description="Polar residues" evidence="1">
    <location>
        <begin position="672"/>
        <end position="682"/>
    </location>
</feature>
<feature type="compositionally biased region" description="Polar residues" evidence="1">
    <location>
        <begin position="651"/>
        <end position="662"/>
    </location>
</feature>
<comment type="caution">
    <text evidence="2">The sequence shown here is derived from an EMBL/GenBank/DDBJ whole genome shotgun (WGS) entry which is preliminary data.</text>
</comment>
<sequence>MDLQRSILNKTNAISKYSPSPVVSHHPPSVADSVLSRFSHFRIQHHNHFASLTTSRLSRTFTPSSTLSPSTSSAPLMSSHFTTEHSKLREEEEGLRIAVEEKPVPAREFGSRAPDEYNHSHHKLMAMADLVTDPAYTQQSTWTYQYNDSAGRPYWQHPLLSPVTSTSPQEYTRHNGCFQSVSATDAAAQANNNGSVCDEDGTDIDNNSPANEHDAASYATPPTVGGSMKHVAAQNGTTVASEDKKESESPKVIHLCQYTDMENNVWGPCNENPNPEDINARKIVSHIFGRNKKPTQNIPDELWIWYCRKHYQRSKYTCSNQWPQKQVDLVRLALDNFEKWGEILYWNVVLRKREQDRQERTRRSASSMDSPTSEYFYFATSPRRRTATTRNPSGKVPRTQKARVTAAAAAAAGHLSEAISFESMTSRNAHPGLTPTGRRKASPKNVPCPVPDFVYPYLGERRSFTTVRHLIDHIENYIQGKDKTAEQLAREAEDEEVLGRAPEVRRFPDIEILPVFTTRYQRLMDKKDEDDKREKKSNIRAGDVGLSQSSSKTAKIYKNAANSDVYRDVGRDYHYQASPPSNHHQQHQSQHHSYFHLPHPPQLAPANPGFHLPPPVPHNTTHTTLPYPTPYREYTSYTPSQQHDSRPANAQHHSPFQHQQYEGRTAGLPLPSISSQFSLPDF</sequence>
<dbReference type="eggNOG" id="ENOG502SMWI">
    <property type="taxonomic scope" value="Eukaryota"/>
</dbReference>
<name>A0A093VEK6_TALMA</name>